<dbReference type="Proteomes" id="UP000245461">
    <property type="component" value="Unassembled WGS sequence"/>
</dbReference>
<protein>
    <submittedName>
        <fullName evidence="2">Uncharacterized protein</fullName>
    </submittedName>
</protein>
<name>A0A317EBV1_9PROT</name>
<feature type="region of interest" description="Disordered" evidence="1">
    <location>
        <begin position="1"/>
        <end position="20"/>
    </location>
</feature>
<feature type="compositionally biased region" description="Acidic residues" evidence="1">
    <location>
        <begin position="42"/>
        <end position="62"/>
    </location>
</feature>
<evidence type="ECO:0000256" key="1">
    <source>
        <dbReference type="SAM" id="MobiDB-lite"/>
    </source>
</evidence>
<feature type="region of interest" description="Disordered" evidence="1">
    <location>
        <begin position="42"/>
        <end position="64"/>
    </location>
</feature>
<keyword evidence="3" id="KW-1185">Reference proteome</keyword>
<proteinExistence type="predicted"/>
<reference evidence="2 3" key="1">
    <citation type="submission" date="2018-05" db="EMBL/GenBank/DDBJ databases">
        <title>Zavarzinia sp. HR-AS.</title>
        <authorList>
            <person name="Lee Y."/>
            <person name="Jeon C.O."/>
        </authorList>
    </citation>
    <scope>NUCLEOTIDE SEQUENCE [LARGE SCALE GENOMIC DNA]</scope>
    <source>
        <strain evidence="2 3">HR-AS</strain>
    </source>
</reference>
<dbReference type="AlphaFoldDB" id="A0A317EBV1"/>
<accession>A0A317EBV1</accession>
<evidence type="ECO:0000313" key="2">
    <source>
        <dbReference type="EMBL" id="PWR24211.1"/>
    </source>
</evidence>
<dbReference type="EMBL" id="QGLE01000004">
    <property type="protein sequence ID" value="PWR24211.1"/>
    <property type="molecule type" value="Genomic_DNA"/>
</dbReference>
<evidence type="ECO:0000313" key="3">
    <source>
        <dbReference type="Proteomes" id="UP000245461"/>
    </source>
</evidence>
<organism evidence="2 3">
    <name type="scientific">Zavarzinia aquatilis</name>
    <dbReference type="NCBI Taxonomy" id="2211142"/>
    <lineage>
        <taxon>Bacteria</taxon>
        <taxon>Pseudomonadati</taxon>
        <taxon>Pseudomonadota</taxon>
        <taxon>Alphaproteobacteria</taxon>
        <taxon>Rhodospirillales</taxon>
        <taxon>Zavarziniaceae</taxon>
        <taxon>Zavarzinia</taxon>
    </lineage>
</organism>
<comment type="caution">
    <text evidence="2">The sequence shown here is derived from an EMBL/GenBank/DDBJ whole genome shotgun (WGS) entry which is preliminary data.</text>
</comment>
<sequence>MPIPRRRKGPDMSLTNRGRQRLNRQTRLRIEALVETLIAILDESDGDPDEEVSDAPEMDDADSGAMIDEPLFNERLHRALRFHVPGRTVESDGTVRVDGAVIGRWRRL</sequence>
<gene>
    <name evidence="2" type="ORF">DKG74_08820</name>
</gene>